<dbReference type="Proteomes" id="UP001465755">
    <property type="component" value="Unassembled WGS sequence"/>
</dbReference>
<keyword evidence="3" id="KW-1185">Reference proteome</keyword>
<comment type="caution">
    <text evidence="2">The sequence shown here is derived from an EMBL/GenBank/DDBJ whole genome shotgun (WGS) entry which is preliminary data.</text>
</comment>
<dbReference type="AlphaFoldDB" id="A0AAW1NMA2"/>
<evidence type="ECO:0000313" key="3">
    <source>
        <dbReference type="Proteomes" id="UP001465755"/>
    </source>
</evidence>
<feature type="region of interest" description="Disordered" evidence="1">
    <location>
        <begin position="183"/>
        <end position="206"/>
    </location>
</feature>
<proteinExistence type="predicted"/>
<protein>
    <submittedName>
        <fullName evidence="2">Uncharacterized protein</fullName>
    </submittedName>
</protein>
<feature type="region of interest" description="Disordered" evidence="1">
    <location>
        <begin position="400"/>
        <end position="421"/>
    </location>
</feature>
<evidence type="ECO:0000256" key="1">
    <source>
        <dbReference type="SAM" id="MobiDB-lite"/>
    </source>
</evidence>
<gene>
    <name evidence="2" type="ORF">WJX73_007213</name>
</gene>
<organism evidence="2 3">
    <name type="scientific">Symbiochloris irregularis</name>
    <dbReference type="NCBI Taxonomy" id="706552"/>
    <lineage>
        <taxon>Eukaryota</taxon>
        <taxon>Viridiplantae</taxon>
        <taxon>Chlorophyta</taxon>
        <taxon>core chlorophytes</taxon>
        <taxon>Trebouxiophyceae</taxon>
        <taxon>Trebouxiales</taxon>
        <taxon>Trebouxiaceae</taxon>
        <taxon>Symbiochloris</taxon>
    </lineage>
</organism>
<accession>A0AAW1NMA2</accession>
<dbReference type="EMBL" id="JALJOQ010000252">
    <property type="protein sequence ID" value="KAK9787260.1"/>
    <property type="molecule type" value="Genomic_DNA"/>
</dbReference>
<name>A0AAW1NMA2_9CHLO</name>
<feature type="region of interest" description="Disordered" evidence="1">
    <location>
        <begin position="1"/>
        <end position="22"/>
    </location>
</feature>
<evidence type="ECO:0000313" key="2">
    <source>
        <dbReference type="EMBL" id="KAK9787260.1"/>
    </source>
</evidence>
<sequence>MGRSKSDPPPALPAFKPGTRGATQASARFARQVRKLASQSTAKPMANGKLPLLLGYLLCPLMDKTVCTAPQSMIHDHARPSAPLAVAVDYFTQFYKTGDLAAEAFTRFARGFGLAIKATLAAAAGQDPLQVAAFSDDELSAMILTLQQYGTGLSRHGHIELCDEAKAFEATVRRCIEQQQNRKMQQRANKQKYAAAETAEKKRERLERMRPKRHKYKEDTKKNAQAYSRGCQQMQRTGAQASVQAYRAYLRQNHPDVLEAVSELLDSLTPEVETGKIIPLRCLPEAEARSKATAAAVRQANDDSQRRLIAMLPLAQLSPKEKLEHGVAQQSGFLPRLPKMAHTMQRVLRFAQSLKDTCTTLQQMSRQHELPESPLKAIKRWVPTVAIQLDSQTADAAAGLEEQQGRGHAETSDAESDSVQAPETPVVLAAAPLARQGSVEGTKRSGLVGVCTKPWWHDLRHSSRVH</sequence>
<reference evidence="2 3" key="1">
    <citation type="journal article" date="2024" name="Nat. Commun.">
        <title>Phylogenomics reveals the evolutionary origins of lichenization in chlorophyte algae.</title>
        <authorList>
            <person name="Puginier C."/>
            <person name="Libourel C."/>
            <person name="Otte J."/>
            <person name="Skaloud P."/>
            <person name="Haon M."/>
            <person name="Grisel S."/>
            <person name="Petersen M."/>
            <person name="Berrin J.G."/>
            <person name="Delaux P.M."/>
            <person name="Dal Grande F."/>
            <person name="Keller J."/>
        </authorList>
    </citation>
    <scope>NUCLEOTIDE SEQUENCE [LARGE SCALE GENOMIC DNA]</scope>
    <source>
        <strain evidence="2 3">SAG 2036</strain>
    </source>
</reference>